<organism evidence="1 2">
    <name type="scientific">Thelephora ganbajun</name>
    <name type="common">Ganba fungus</name>
    <dbReference type="NCBI Taxonomy" id="370292"/>
    <lineage>
        <taxon>Eukaryota</taxon>
        <taxon>Fungi</taxon>
        <taxon>Dikarya</taxon>
        <taxon>Basidiomycota</taxon>
        <taxon>Agaricomycotina</taxon>
        <taxon>Agaricomycetes</taxon>
        <taxon>Thelephorales</taxon>
        <taxon>Thelephoraceae</taxon>
        <taxon>Thelephora</taxon>
    </lineage>
</organism>
<reference evidence="1" key="1">
    <citation type="submission" date="2019-10" db="EMBL/GenBank/DDBJ databases">
        <authorList>
            <consortium name="DOE Joint Genome Institute"/>
            <person name="Kuo A."/>
            <person name="Miyauchi S."/>
            <person name="Kiss E."/>
            <person name="Drula E."/>
            <person name="Kohler A."/>
            <person name="Sanchez-Garcia M."/>
            <person name="Andreopoulos B."/>
            <person name="Barry K.W."/>
            <person name="Bonito G."/>
            <person name="Buee M."/>
            <person name="Carver A."/>
            <person name="Chen C."/>
            <person name="Cichocki N."/>
            <person name="Clum A."/>
            <person name="Culley D."/>
            <person name="Crous P.W."/>
            <person name="Fauchery L."/>
            <person name="Girlanda M."/>
            <person name="Hayes R."/>
            <person name="Keri Z."/>
            <person name="Labutti K."/>
            <person name="Lipzen A."/>
            <person name="Lombard V."/>
            <person name="Magnuson J."/>
            <person name="Maillard F."/>
            <person name="Morin E."/>
            <person name="Murat C."/>
            <person name="Nolan M."/>
            <person name="Ohm R."/>
            <person name="Pangilinan J."/>
            <person name="Pereira M."/>
            <person name="Perotto S."/>
            <person name="Peter M."/>
            <person name="Riley R."/>
            <person name="Sitrit Y."/>
            <person name="Stielow B."/>
            <person name="Szollosi G."/>
            <person name="Zifcakova L."/>
            <person name="Stursova M."/>
            <person name="Spatafora J.W."/>
            <person name="Tedersoo L."/>
            <person name="Vaario L.-M."/>
            <person name="Yamada A."/>
            <person name="Yan M."/>
            <person name="Wang P."/>
            <person name="Xu J."/>
            <person name="Bruns T."/>
            <person name="Baldrian P."/>
            <person name="Vilgalys R."/>
            <person name="Henrissat B."/>
            <person name="Grigoriev I.V."/>
            <person name="Hibbett D."/>
            <person name="Nagy L.G."/>
            <person name="Martin F.M."/>
        </authorList>
    </citation>
    <scope>NUCLEOTIDE SEQUENCE</scope>
    <source>
        <strain evidence="1">P2</strain>
    </source>
</reference>
<evidence type="ECO:0000313" key="2">
    <source>
        <dbReference type="Proteomes" id="UP000886501"/>
    </source>
</evidence>
<name>A0ACB6Z253_THEGA</name>
<evidence type="ECO:0000313" key="1">
    <source>
        <dbReference type="EMBL" id="KAF9643579.1"/>
    </source>
</evidence>
<feature type="non-terminal residue" evidence="1">
    <location>
        <position position="258"/>
    </location>
</feature>
<gene>
    <name evidence="1" type="ORF">BDM02DRAFT_3104248</name>
</gene>
<comment type="caution">
    <text evidence="1">The sequence shown here is derived from an EMBL/GenBank/DDBJ whole genome shotgun (WGS) entry which is preliminary data.</text>
</comment>
<protein>
    <submittedName>
        <fullName evidence="1">NAD(P)-binding protein</fullName>
    </submittedName>
</protein>
<dbReference type="Proteomes" id="UP000886501">
    <property type="component" value="Unassembled WGS sequence"/>
</dbReference>
<sequence>MVSSVNRLPTERRVWRIVGKGSSEALVLENHAPLPKLKRGEVLVKVQAVSLNPVSKLMMSFPNSWFKREVKMEFAGEIVEVNHAKDFKPMGQVFGFLPPIPVHAFRKKGVLAQHAAIPSQYLAHRLESLTPQQASGISLVGLTAYQAMYELVDLRPGQTVFVNGGTTAVGICVIQMAKGLGCRVIATASGKNEEFLRGLGVDEFIDYTKSPLVETLASNPNAPKINVFLEAVGFTTTDLYKASEKFLASGGTFLSAGP</sequence>
<accession>A0ACB6Z253</accession>
<dbReference type="EMBL" id="MU118206">
    <property type="protein sequence ID" value="KAF9643579.1"/>
    <property type="molecule type" value="Genomic_DNA"/>
</dbReference>
<proteinExistence type="predicted"/>
<reference evidence="1" key="2">
    <citation type="journal article" date="2020" name="Nat. Commun.">
        <title>Large-scale genome sequencing of mycorrhizal fungi provides insights into the early evolution of symbiotic traits.</title>
        <authorList>
            <person name="Miyauchi S."/>
            <person name="Kiss E."/>
            <person name="Kuo A."/>
            <person name="Drula E."/>
            <person name="Kohler A."/>
            <person name="Sanchez-Garcia M."/>
            <person name="Morin E."/>
            <person name="Andreopoulos B."/>
            <person name="Barry K.W."/>
            <person name="Bonito G."/>
            <person name="Buee M."/>
            <person name="Carver A."/>
            <person name="Chen C."/>
            <person name="Cichocki N."/>
            <person name="Clum A."/>
            <person name="Culley D."/>
            <person name="Crous P.W."/>
            <person name="Fauchery L."/>
            <person name="Girlanda M."/>
            <person name="Hayes R.D."/>
            <person name="Keri Z."/>
            <person name="LaButti K."/>
            <person name="Lipzen A."/>
            <person name="Lombard V."/>
            <person name="Magnuson J."/>
            <person name="Maillard F."/>
            <person name="Murat C."/>
            <person name="Nolan M."/>
            <person name="Ohm R.A."/>
            <person name="Pangilinan J."/>
            <person name="Pereira M.F."/>
            <person name="Perotto S."/>
            <person name="Peter M."/>
            <person name="Pfister S."/>
            <person name="Riley R."/>
            <person name="Sitrit Y."/>
            <person name="Stielow J.B."/>
            <person name="Szollosi G."/>
            <person name="Zifcakova L."/>
            <person name="Stursova M."/>
            <person name="Spatafora J.W."/>
            <person name="Tedersoo L."/>
            <person name="Vaario L.M."/>
            <person name="Yamada A."/>
            <person name="Yan M."/>
            <person name="Wang P."/>
            <person name="Xu J."/>
            <person name="Bruns T."/>
            <person name="Baldrian P."/>
            <person name="Vilgalys R."/>
            <person name="Dunand C."/>
            <person name="Henrissat B."/>
            <person name="Grigoriev I.V."/>
            <person name="Hibbett D."/>
            <person name="Nagy L.G."/>
            <person name="Martin F.M."/>
        </authorList>
    </citation>
    <scope>NUCLEOTIDE SEQUENCE</scope>
    <source>
        <strain evidence="1">P2</strain>
    </source>
</reference>
<keyword evidence="2" id="KW-1185">Reference proteome</keyword>